<keyword evidence="4" id="KW-0732">Signal</keyword>
<comment type="cofactor">
    <cofactor evidence="2">
        <name>Cu cation</name>
        <dbReference type="ChEBI" id="CHEBI:23378"/>
    </cofactor>
    <text evidence="2">Binds 1 copper ion per subunit.</text>
</comment>
<dbReference type="CDD" id="cd00305">
    <property type="entry name" value="Cu-Zn_Superoxide_Dismutase"/>
    <property type="match status" value="1"/>
</dbReference>
<name>A0A935JWP2_9RHOO</name>
<dbReference type="SUPFAM" id="SSF49329">
    <property type="entry name" value="Cu,Zn superoxide dismutase-like"/>
    <property type="match status" value="1"/>
</dbReference>
<dbReference type="InterPro" id="IPR001424">
    <property type="entry name" value="SOD_Cu_Zn_dom"/>
</dbReference>
<dbReference type="InterPro" id="IPR024134">
    <property type="entry name" value="SOD_Cu/Zn_/chaperone"/>
</dbReference>
<evidence type="ECO:0000256" key="3">
    <source>
        <dbReference type="SAM" id="MobiDB-lite"/>
    </source>
</evidence>
<comment type="function">
    <text evidence="2">Destroys radicals which are normally produced within the cells and which are toxic to biological systems.</text>
</comment>
<feature type="chain" id="PRO_5036744736" description="Superoxide dismutase [Cu-Zn]" evidence="4">
    <location>
        <begin position="21"/>
        <end position="175"/>
    </location>
</feature>
<protein>
    <recommendedName>
        <fullName evidence="2">Superoxide dismutase [Cu-Zn]</fullName>
        <ecNumber evidence="2">1.15.1.1</ecNumber>
    </recommendedName>
</protein>
<dbReference type="EC" id="1.15.1.1" evidence="2"/>
<dbReference type="Pfam" id="PF00080">
    <property type="entry name" value="Sod_Cu"/>
    <property type="match status" value="1"/>
</dbReference>
<dbReference type="AlphaFoldDB" id="A0A935JWP2"/>
<evidence type="ECO:0000256" key="2">
    <source>
        <dbReference type="RuleBase" id="RU000393"/>
    </source>
</evidence>
<dbReference type="GO" id="GO:0005507">
    <property type="term" value="F:copper ion binding"/>
    <property type="evidence" value="ECO:0007669"/>
    <property type="project" value="InterPro"/>
</dbReference>
<evidence type="ECO:0000256" key="4">
    <source>
        <dbReference type="SAM" id="SignalP"/>
    </source>
</evidence>
<sequence>MKKFILLGSVASTLILAGCAAGVVSSGPGRAEALLNPTKGNTVSGTVVFSEAGNKLRVVAEISGLSPGPHGFHIHEKGDCSAPDGTSAGGHYNPTGKPHGNPEHADHHAGDMPQLVADAKGLAKLVGYIDDVNLSDGEGGIAGRSVIVHATADDFKTQPTGNSGARLACGVIAKK</sequence>
<evidence type="ECO:0000313" key="6">
    <source>
        <dbReference type="EMBL" id="MBK7415238.1"/>
    </source>
</evidence>
<evidence type="ECO:0000259" key="5">
    <source>
        <dbReference type="Pfam" id="PF00080"/>
    </source>
</evidence>
<accession>A0A935JWP2</accession>
<dbReference type="PROSITE" id="PS00087">
    <property type="entry name" value="SOD_CU_ZN_1"/>
    <property type="match status" value="1"/>
</dbReference>
<feature type="region of interest" description="Disordered" evidence="3">
    <location>
        <begin position="76"/>
        <end position="109"/>
    </location>
</feature>
<feature type="compositionally biased region" description="Basic and acidic residues" evidence="3">
    <location>
        <begin position="100"/>
        <end position="109"/>
    </location>
</feature>
<feature type="signal peptide" evidence="4">
    <location>
        <begin position="1"/>
        <end position="20"/>
    </location>
</feature>
<dbReference type="PANTHER" id="PTHR10003">
    <property type="entry name" value="SUPEROXIDE DISMUTASE CU-ZN -RELATED"/>
    <property type="match status" value="1"/>
</dbReference>
<evidence type="ECO:0000313" key="7">
    <source>
        <dbReference type="Proteomes" id="UP000739411"/>
    </source>
</evidence>
<dbReference type="InterPro" id="IPR036423">
    <property type="entry name" value="SOD-like_Cu/Zn_dom_sf"/>
</dbReference>
<feature type="domain" description="Superoxide dismutase copper/zinc binding" evidence="5">
    <location>
        <begin position="43"/>
        <end position="172"/>
    </location>
</feature>
<keyword evidence="2" id="KW-0479">Metal-binding</keyword>
<dbReference type="EMBL" id="JADJMS010000018">
    <property type="protein sequence ID" value="MBK7415238.1"/>
    <property type="molecule type" value="Genomic_DNA"/>
</dbReference>
<reference evidence="6 7" key="1">
    <citation type="submission" date="2020-10" db="EMBL/GenBank/DDBJ databases">
        <title>Connecting structure to function with the recovery of over 1000 high-quality activated sludge metagenome-assembled genomes encoding full-length rRNA genes using long-read sequencing.</title>
        <authorList>
            <person name="Singleton C.M."/>
            <person name="Petriglieri F."/>
            <person name="Kristensen J.M."/>
            <person name="Kirkegaard R.H."/>
            <person name="Michaelsen T.Y."/>
            <person name="Andersen M.H."/>
            <person name="Karst S.M."/>
            <person name="Dueholm M.S."/>
            <person name="Nielsen P.H."/>
            <person name="Albertsen M."/>
        </authorList>
    </citation>
    <scope>NUCLEOTIDE SEQUENCE [LARGE SCALE GENOMIC DNA]</scope>
    <source>
        <strain evidence="6">EsbW_18-Q3-R4-48_BATAC.463</strain>
    </source>
</reference>
<proteinExistence type="inferred from homology"/>
<keyword evidence="2" id="KW-0862">Zinc</keyword>
<dbReference type="Gene3D" id="2.60.40.200">
    <property type="entry name" value="Superoxide dismutase, copper/zinc binding domain"/>
    <property type="match status" value="1"/>
</dbReference>
<comment type="similarity">
    <text evidence="1 2">Belongs to the Cu-Zn superoxide dismutase family.</text>
</comment>
<dbReference type="PROSITE" id="PS51257">
    <property type="entry name" value="PROKAR_LIPOPROTEIN"/>
    <property type="match status" value="1"/>
</dbReference>
<comment type="catalytic activity">
    <reaction evidence="2">
        <text>2 superoxide + 2 H(+) = H2O2 + O2</text>
        <dbReference type="Rhea" id="RHEA:20696"/>
        <dbReference type="ChEBI" id="CHEBI:15378"/>
        <dbReference type="ChEBI" id="CHEBI:15379"/>
        <dbReference type="ChEBI" id="CHEBI:16240"/>
        <dbReference type="ChEBI" id="CHEBI:18421"/>
        <dbReference type="EC" id="1.15.1.1"/>
    </reaction>
</comment>
<gene>
    <name evidence="6" type="ORF">IPJ38_09170</name>
</gene>
<dbReference type="InterPro" id="IPR018152">
    <property type="entry name" value="SOD_Cu/Zn_BS"/>
</dbReference>
<organism evidence="6 7">
    <name type="scientific">Candidatus Dechloromonas phosphorivorans</name>
    <dbReference type="NCBI Taxonomy" id="2899244"/>
    <lineage>
        <taxon>Bacteria</taxon>
        <taxon>Pseudomonadati</taxon>
        <taxon>Pseudomonadota</taxon>
        <taxon>Betaproteobacteria</taxon>
        <taxon>Rhodocyclales</taxon>
        <taxon>Azonexaceae</taxon>
        <taxon>Dechloromonas</taxon>
    </lineage>
</organism>
<comment type="caution">
    <text evidence="6">The sequence shown here is derived from an EMBL/GenBank/DDBJ whole genome shotgun (WGS) entry which is preliminary data.</text>
</comment>
<evidence type="ECO:0000256" key="1">
    <source>
        <dbReference type="ARBA" id="ARBA00010457"/>
    </source>
</evidence>
<keyword evidence="2" id="KW-0186">Copper</keyword>
<dbReference type="PROSITE" id="PS00332">
    <property type="entry name" value="SOD_CU_ZN_2"/>
    <property type="match status" value="1"/>
</dbReference>
<dbReference type="GO" id="GO:0004784">
    <property type="term" value="F:superoxide dismutase activity"/>
    <property type="evidence" value="ECO:0007669"/>
    <property type="project" value="UniProtKB-EC"/>
</dbReference>
<comment type="cofactor">
    <cofactor evidence="2">
        <name>Zn(2+)</name>
        <dbReference type="ChEBI" id="CHEBI:29105"/>
    </cofactor>
    <text evidence="2">Binds 1 zinc ion per subunit.</text>
</comment>
<dbReference type="Proteomes" id="UP000739411">
    <property type="component" value="Unassembled WGS sequence"/>
</dbReference>
<keyword evidence="2" id="KW-0560">Oxidoreductase</keyword>
<dbReference type="PRINTS" id="PR00068">
    <property type="entry name" value="CUZNDISMTASE"/>
</dbReference>